<dbReference type="SMART" id="SM00421">
    <property type="entry name" value="HTH_LUXR"/>
    <property type="match status" value="1"/>
</dbReference>
<dbReference type="PANTHER" id="PTHR44688:SF16">
    <property type="entry name" value="DNA-BINDING TRANSCRIPTIONAL ACTIVATOR DEVR_DOSR"/>
    <property type="match status" value="1"/>
</dbReference>
<evidence type="ECO:0000313" key="5">
    <source>
        <dbReference type="EMBL" id="OBK16058.1"/>
    </source>
</evidence>
<dbReference type="GO" id="GO:0003677">
    <property type="term" value="F:DNA binding"/>
    <property type="evidence" value="ECO:0007669"/>
    <property type="project" value="UniProtKB-KW"/>
</dbReference>
<dbReference type="InterPro" id="IPR000792">
    <property type="entry name" value="Tscrpt_reg_LuxR_C"/>
</dbReference>
<evidence type="ECO:0000259" key="4">
    <source>
        <dbReference type="PROSITE" id="PS50043"/>
    </source>
</evidence>
<dbReference type="SUPFAM" id="SSF46894">
    <property type="entry name" value="C-terminal effector domain of the bipartite response regulators"/>
    <property type="match status" value="1"/>
</dbReference>
<keyword evidence="3" id="KW-0804">Transcription</keyword>
<sequence>MAARTDDRTLLVETMTEASDAYFNGSPSVRRGAACALGLAAWQRDDVHEAVRWLSSDISLLVTPVLPTVLDELTLVARVASAAGDAGLRARLLNAVDMLERERSAVTLFATVAQQIRGILERDAQALVSAAELLRSSQRPLLYASAAEDAGAELARAQRNAEAIDLLNAAFEAFVECEAVADARRVSRALRQLGVERRILTQPRVKTGWDSLTDSELTVVQLIAEGATNRSVAQQLHISPHTVKTHVHNAFVKLGITSRAQLTQLIRGAD</sequence>
<evidence type="ECO:0000256" key="2">
    <source>
        <dbReference type="ARBA" id="ARBA00023125"/>
    </source>
</evidence>
<dbReference type="Gene3D" id="1.10.10.10">
    <property type="entry name" value="Winged helix-like DNA-binding domain superfamily/Winged helix DNA-binding domain"/>
    <property type="match status" value="1"/>
</dbReference>
<dbReference type="InterPro" id="IPR016032">
    <property type="entry name" value="Sig_transdc_resp-reg_C-effctor"/>
</dbReference>
<dbReference type="InterPro" id="IPR036388">
    <property type="entry name" value="WH-like_DNA-bd_sf"/>
</dbReference>
<organism evidence="5 6">
    <name type="scientific">Mycobacterium asiaticum</name>
    <dbReference type="NCBI Taxonomy" id="1790"/>
    <lineage>
        <taxon>Bacteria</taxon>
        <taxon>Bacillati</taxon>
        <taxon>Actinomycetota</taxon>
        <taxon>Actinomycetes</taxon>
        <taxon>Mycobacteriales</taxon>
        <taxon>Mycobacteriaceae</taxon>
        <taxon>Mycobacterium</taxon>
    </lineage>
</organism>
<dbReference type="PANTHER" id="PTHR44688">
    <property type="entry name" value="DNA-BINDING TRANSCRIPTIONAL ACTIVATOR DEVR_DOSR"/>
    <property type="match status" value="1"/>
</dbReference>
<dbReference type="CDD" id="cd06170">
    <property type="entry name" value="LuxR_C_like"/>
    <property type="match status" value="1"/>
</dbReference>
<evidence type="ECO:0000313" key="6">
    <source>
        <dbReference type="Proteomes" id="UP000093819"/>
    </source>
</evidence>
<gene>
    <name evidence="5" type="ORF">A5635_07105</name>
</gene>
<dbReference type="PROSITE" id="PS00622">
    <property type="entry name" value="HTH_LUXR_1"/>
    <property type="match status" value="1"/>
</dbReference>
<keyword evidence="2" id="KW-0238">DNA-binding</keyword>
<keyword evidence="1" id="KW-0805">Transcription regulation</keyword>
<dbReference type="Pfam" id="PF00196">
    <property type="entry name" value="GerE"/>
    <property type="match status" value="1"/>
</dbReference>
<name>A0A1A3N1N9_MYCAS</name>
<protein>
    <recommendedName>
        <fullName evidence="4">HTH luxR-type domain-containing protein</fullName>
    </recommendedName>
</protein>
<reference evidence="5 6" key="1">
    <citation type="submission" date="2016-06" db="EMBL/GenBank/DDBJ databases">
        <authorList>
            <person name="Kjaerup R.B."/>
            <person name="Dalgaard T.S."/>
            <person name="Juul-Madsen H.R."/>
        </authorList>
    </citation>
    <scope>NUCLEOTIDE SEQUENCE [LARGE SCALE GENOMIC DNA]</scope>
    <source>
        <strain evidence="5 6">1245335.1</strain>
    </source>
</reference>
<dbReference type="PRINTS" id="PR00038">
    <property type="entry name" value="HTHLUXR"/>
</dbReference>
<comment type="caution">
    <text evidence="5">The sequence shown here is derived from an EMBL/GenBank/DDBJ whole genome shotgun (WGS) entry which is preliminary data.</text>
</comment>
<feature type="domain" description="HTH luxR-type" evidence="4">
    <location>
        <begin position="205"/>
        <end position="270"/>
    </location>
</feature>
<dbReference type="AlphaFoldDB" id="A0A1A3N1N9"/>
<dbReference type="EMBL" id="LZLR01000211">
    <property type="protein sequence ID" value="OBK16058.1"/>
    <property type="molecule type" value="Genomic_DNA"/>
</dbReference>
<evidence type="ECO:0000256" key="3">
    <source>
        <dbReference type="ARBA" id="ARBA00023163"/>
    </source>
</evidence>
<proteinExistence type="predicted"/>
<dbReference type="Proteomes" id="UP000093819">
    <property type="component" value="Unassembled WGS sequence"/>
</dbReference>
<dbReference type="PROSITE" id="PS50043">
    <property type="entry name" value="HTH_LUXR_2"/>
    <property type="match status" value="1"/>
</dbReference>
<accession>A0A1A3N1N9</accession>
<evidence type="ECO:0000256" key="1">
    <source>
        <dbReference type="ARBA" id="ARBA00023015"/>
    </source>
</evidence>
<dbReference type="GO" id="GO:0006355">
    <property type="term" value="P:regulation of DNA-templated transcription"/>
    <property type="evidence" value="ECO:0007669"/>
    <property type="project" value="InterPro"/>
</dbReference>